<gene>
    <name evidence="5" type="ORF">EDS130_LOCUS44097</name>
    <name evidence="6" type="ORF">XAT740_LOCUS50254</name>
</gene>
<dbReference type="Proteomes" id="UP000663828">
    <property type="component" value="Unassembled WGS sequence"/>
</dbReference>
<evidence type="ECO:0000256" key="1">
    <source>
        <dbReference type="ARBA" id="ARBA00022737"/>
    </source>
</evidence>
<dbReference type="Proteomes" id="UP000663852">
    <property type="component" value="Unassembled WGS sequence"/>
</dbReference>
<feature type="repeat" description="TPR" evidence="3">
    <location>
        <begin position="556"/>
        <end position="589"/>
    </location>
</feature>
<proteinExistence type="predicted"/>
<dbReference type="EMBL" id="CAJNOJ010000804">
    <property type="protein sequence ID" value="CAF1524334.1"/>
    <property type="molecule type" value="Genomic_DNA"/>
</dbReference>
<protein>
    <recommendedName>
        <fullName evidence="4">ADP ribosyltransferase domain-containing protein</fullName>
    </recommendedName>
</protein>
<dbReference type="Pfam" id="PF03496">
    <property type="entry name" value="ADPrib_exo_Tox"/>
    <property type="match status" value="1"/>
</dbReference>
<dbReference type="PROSITE" id="PS50005">
    <property type="entry name" value="TPR"/>
    <property type="match status" value="3"/>
</dbReference>
<dbReference type="EMBL" id="CAJNOR010007652">
    <property type="protein sequence ID" value="CAF1621065.1"/>
    <property type="molecule type" value="Genomic_DNA"/>
</dbReference>
<dbReference type="PROSITE" id="PS51996">
    <property type="entry name" value="TR_MART"/>
    <property type="match status" value="1"/>
</dbReference>
<keyword evidence="1" id="KW-0677">Repeat</keyword>
<evidence type="ECO:0000313" key="5">
    <source>
        <dbReference type="EMBL" id="CAF1524334.1"/>
    </source>
</evidence>
<feature type="repeat" description="TPR" evidence="3">
    <location>
        <begin position="472"/>
        <end position="505"/>
    </location>
</feature>
<dbReference type="PROSITE" id="PS50293">
    <property type="entry name" value="TPR_REGION"/>
    <property type="match status" value="1"/>
</dbReference>
<sequence length="612" mass="70831">MDDTRDEFICVWLDSSVDSTEENRNIQKKLRQIIENLRMFENADICEKYLRKTTKESLILIVSGTFGRQILPSVHNLPQLISFYVFCQDKKGNEQWAKKYSKLSCVCTTYVELINCVSKDHSARTGTEDNPLISVISSTSDNLEARNATFMWFQLFIEVLLRMHHKKTDRKELINICKKTYINDTEVLNIIDEFEKNYTANEAVWWYTRDACFYRMINKALRNQDFDMLFTFRCFITDIAKQVQNGYEDFIRTNGSRSLIKVYRGQMISMNELELMKNNIDGFLSMNSFLSTSRDRAVAIHFARTSQGRSRMRAILFEIEIDPKLRTKAFADISKKSDYQSEHEVLIMLGALFCIKSITEDAKDQMLVVRVSLASDDDYHLKELFAHMKGKIGDDTNLDTLGKLLIRMDESQQARKCYQRLVREAQLALADAELGLGWASLKCHESKDGLEHFQQALEIRQRLLGENHPDVAEIFSFLGESYRLMDDYDQALIYLNKAKEIEEKTLPSNSLNLAATYDTLGTTYCELDQHDLALIYYEKVLKIRQAALPSNHPQIAAIYAHLGYLFKDKGDYSKALSYYKKSLEIARKAVSPGHCLVTNAQDKIRELKEKIK</sequence>
<feature type="domain" description="ADP ribosyltransferase" evidence="4">
    <location>
        <begin position="206"/>
        <end position="364"/>
    </location>
</feature>
<dbReference type="GO" id="GO:0005576">
    <property type="term" value="C:extracellular region"/>
    <property type="evidence" value="ECO:0007669"/>
    <property type="project" value="InterPro"/>
</dbReference>
<dbReference type="Gene3D" id="1.25.40.10">
    <property type="entry name" value="Tetratricopeptide repeat domain"/>
    <property type="match status" value="1"/>
</dbReference>
<dbReference type="InterPro" id="IPR011990">
    <property type="entry name" value="TPR-like_helical_dom_sf"/>
</dbReference>
<dbReference type="SUPFAM" id="SSF48452">
    <property type="entry name" value="TPR-like"/>
    <property type="match status" value="1"/>
</dbReference>
<evidence type="ECO:0000259" key="4">
    <source>
        <dbReference type="Pfam" id="PF03496"/>
    </source>
</evidence>
<accession>A0A815UW14</accession>
<keyword evidence="2 3" id="KW-0802">TPR repeat</keyword>
<feature type="repeat" description="TPR" evidence="3">
    <location>
        <begin position="514"/>
        <end position="547"/>
    </location>
</feature>
<dbReference type="InterPro" id="IPR003540">
    <property type="entry name" value="ADP-ribosyltransferase"/>
</dbReference>
<evidence type="ECO:0000313" key="8">
    <source>
        <dbReference type="Proteomes" id="UP000663852"/>
    </source>
</evidence>
<evidence type="ECO:0000256" key="3">
    <source>
        <dbReference type="PROSITE-ProRule" id="PRU00339"/>
    </source>
</evidence>
<dbReference type="AlphaFoldDB" id="A0A815UW14"/>
<evidence type="ECO:0000313" key="6">
    <source>
        <dbReference type="EMBL" id="CAF1621065.1"/>
    </source>
</evidence>
<dbReference type="InterPro" id="IPR019734">
    <property type="entry name" value="TPR_rpt"/>
</dbReference>
<dbReference type="OrthoDB" id="5986190at2759"/>
<name>A0A815UW14_ADIRI</name>
<keyword evidence="7" id="KW-1185">Reference proteome</keyword>
<evidence type="ECO:0000313" key="7">
    <source>
        <dbReference type="Proteomes" id="UP000663828"/>
    </source>
</evidence>
<comment type="caution">
    <text evidence="5">The sequence shown here is derived from an EMBL/GenBank/DDBJ whole genome shotgun (WGS) entry which is preliminary data.</text>
</comment>
<dbReference type="SMART" id="SM00028">
    <property type="entry name" value="TPR"/>
    <property type="match status" value="4"/>
</dbReference>
<dbReference type="SUPFAM" id="SSF56399">
    <property type="entry name" value="ADP-ribosylation"/>
    <property type="match status" value="1"/>
</dbReference>
<dbReference type="PANTHER" id="PTHR45641">
    <property type="entry name" value="TETRATRICOPEPTIDE REPEAT PROTEIN (AFU_ORTHOLOGUE AFUA_6G03870)"/>
    <property type="match status" value="1"/>
</dbReference>
<dbReference type="PANTHER" id="PTHR45641:SF19">
    <property type="entry name" value="NEPHROCYSTIN-3"/>
    <property type="match status" value="1"/>
</dbReference>
<dbReference type="Gene3D" id="3.90.176.10">
    <property type="entry name" value="Toxin ADP-ribosyltransferase, Chain A, domain 1"/>
    <property type="match status" value="1"/>
</dbReference>
<reference evidence="5" key="1">
    <citation type="submission" date="2021-02" db="EMBL/GenBank/DDBJ databases">
        <authorList>
            <person name="Nowell W R."/>
        </authorList>
    </citation>
    <scope>NUCLEOTIDE SEQUENCE</scope>
</reference>
<organism evidence="5 8">
    <name type="scientific">Adineta ricciae</name>
    <name type="common">Rotifer</name>
    <dbReference type="NCBI Taxonomy" id="249248"/>
    <lineage>
        <taxon>Eukaryota</taxon>
        <taxon>Metazoa</taxon>
        <taxon>Spiralia</taxon>
        <taxon>Gnathifera</taxon>
        <taxon>Rotifera</taxon>
        <taxon>Eurotatoria</taxon>
        <taxon>Bdelloidea</taxon>
        <taxon>Adinetida</taxon>
        <taxon>Adinetidae</taxon>
        <taxon>Adineta</taxon>
    </lineage>
</organism>
<evidence type="ECO:0000256" key="2">
    <source>
        <dbReference type="ARBA" id="ARBA00022803"/>
    </source>
</evidence>
<dbReference type="Pfam" id="PF13424">
    <property type="entry name" value="TPR_12"/>
    <property type="match status" value="2"/>
</dbReference>